<evidence type="ECO:0000313" key="4">
    <source>
        <dbReference type="EMBL" id="ORB14453.1"/>
    </source>
</evidence>
<name>A0A7I7PEL2_9MYCO</name>
<proteinExistence type="predicted"/>
<reference evidence="4 5" key="1">
    <citation type="submission" date="2017-02" db="EMBL/GenBank/DDBJ databases">
        <title>The new phylogeny of genus Mycobacterium.</title>
        <authorList>
            <person name="Tortoli E."/>
            <person name="Trovato A."/>
            <person name="Cirillo D.M."/>
        </authorList>
    </citation>
    <scope>NUCLEOTIDE SEQUENCE [LARGE SCALE GENOMIC DNA]</scope>
    <source>
        <strain evidence="4 5">DSM 45145</strain>
    </source>
</reference>
<evidence type="ECO:0000313" key="5">
    <source>
        <dbReference type="Proteomes" id="UP000192374"/>
    </source>
</evidence>
<evidence type="ECO:0000256" key="2">
    <source>
        <dbReference type="SAM" id="Phobius"/>
    </source>
</evidence>
<dbReference type="OrthoDB" id="4762325at2"/>
<evidence type="ECO:0000313" key="3">
    <source>
        <dbReference type="EMBL" id="BBY06939.1"/>
    </source>
</evidence>
<keyword evidence="2" id="KW-1133">Transmembrane helix</keyword>
<feature type="transmembrane region" description="Helical" evidence="2">
    <location>
        <begin position="152"/>
        <end position="178"/>
    </location>
</feature>
<organism evidence="3 6">
    <name type="scientific">Mycobacterium noviomagense</name>
    <dbReference type="NCBI Taxonomy" id="459858"/>
    <lineage>
        <taxon>Bacteria</taxon>
        <taxon>Bacillati</taxon>
        <taxon>Actinomycetota</taxon>
        <taxon>Actinomycetes</taxon>
        <taxon>Mycobacteriales</taxon>
        <taxon>Mycobacteriaceae</taxon>
        <taxon>Mycobacterium</taxon>
    </lineage>
</organism>
<dbReference type="Proteomes" id="UP000192374">
    <property type="component" value="Unassembled WGS sequence"/>
</dbReference>
<gene>
    <name evidence="4" type="ORF">BST37_11125</name>
    <name evidence="3" type="ORF">MNVI_22570</name>
</gene>
<dbReference type="Proteomes" id="UP000466894">
    <property type="component" value="Chromosome"/>
</dbReference>
<keyword evidence="2" id="KW-0812">Transmembrane</keyword>
<feature type="transmembrane region" description="Helical" evidence="2">
    <location>
        <begin position="124"/>
        <end position="145"/>
    </location>
</feature>
<feature type="transmembrane region" description="Helical" evidence="2">
    <location>
        <begin position="95"/>
        <end position="118"/>
    </location>
</feature>
<evidence type="ECO:0008006" key="7">
    <source>
        <dbReference type="Google" id="ProtNLM"/>
    </source>
</evidence>
<evidence type="ECO:0000313" key="6">
    <source>
        <dbReference type="Proteomes" id="UP000466894"/>
    </source>
</evidence>
<dbReference type="EMBL" id="AP022583">
    <property type="protein sequence ID" value="BBY06939.1"/>
    <property type="molecule type" value="Genomic_DNA"/>
</dbReference>
<keyword evidence="2" id="KW-0472">Membrane</keyword>
<protein>
    <recommendedName>
        <fullName evidence="7">Transmembrane protein</fullName>
    </recommendedName>
</protein>
<dbReference type="RefSeq" id="WP_083087770.1">
    <property type="nucleotide sequence ID" value="NZ_AP022583.1"/>
</dbReference>
<dbReference type="EMBL" id="MVIC01000017">
    <property type="protein sequence ID" value="ORB14453.1"/>
    <property type="molecule type" value="Genomic_DNA"/>
</dbReference>
<feature type="region of interest" description="Disordered" evidence="1">
    <location>
        <begin position="1"/>
        <end position="57"/>
    </location>
</feature>
<evidence type="ECO:0000256" key="1">
    <source>
        <dbReference type="SAM" id="MobiDB-lite"/>
    </source>
</evidence>
<accession>A0A7I7PEL2</accession>
<reference evidence="3 6" key="2">
    <citation type="journal article" date="2019" name="Emerg. Microbes Infect.">
        <title>Comprehensive subspecies identification of 175 nontuberculous mycobacteria species based on 7547 genomic profiles.</title>
        <authorList>
            <person name="Matsumoto Y."/>
            <person name="Kinjo T."/>
            <person name="Motooka D."/>
            <person name="Nabeya D."/>
            <person name="Jung N."/>
            <person name="Uechi K."/>
            <person name="Horii T."/>
            <person name="Iida T."/>
            <person name="Fujita J."/>
            <person name="Nakamura S."/>
        </authorList>
    </citation>
    <scope>NUCLEOTIDE SEQUENCE [LARGE SCALE GENOMIC DNA]</scope>
    <source>
        <strain evidence="3 6">JCM 16367</strain>
    </source>
</reference>
<reference evidence="3" key="3">
    <citation type="submission" date="2020-02" db="EMBL/GenBank/DDBJ databases">
        <authorList>
            <person name="Matsumoto Y."/>
            <person name="Motooka D."/>
            <person name="Nakamura S."/>
        </authorList>
    </citation>
    <scope>NUCLEOTIDE SEQUENCE</scope>
    <source>
        <strain evidence="3">JCM 16367</strain>
    </source>
</reference>
<dbReference type="AlphaFoldDB" id="A0A7I7PEL2"/>
<sequence>MADDESQPKTEPYTPSFDTGAFSQPLKSPDASEATNSGRHAEAAPVTGSQTTVTTGDFPPLEPIPAVSSPSEPIKAPAQPVAVPGRYYFLKWWKFVLLVAAVWVVAAPIGLGLFYWWYHSIDKTPAVFVVLVYVVVCTVGSLMLAMVQDRPLLSALAIAVMSALFASFAAAAPLYGYYYCQRMPHCLVGIIPY</sequence>
<dbReference type="KEGG" id="mnv:MNVI_22570"/>
<keyword evidence="5" id="KW-1185">Reference proteome</keyword>